<accession>A0A7W7W094</accession>
<sequence length="127" mass="13417">MQLAEGFACELEPLGVEAFGGAQGEWDGAPVGNGPNPAVPTGTRQVPMLFGGYSTRALGDTETGQTNIRDFYQLAPEDIAGNVVLCTTPQMVRQSVADYADLGVNEIIFVPATDNLDEVTRLADIVT</sequence>
<dbReference type="RefSeq" id="WP_184946626.1">
    <property type="nucleotide sequence ID" value="NZ_JACHJV010000003.1"/>
</dbReference>
<evidence type="ECO:0000313" key="2">
    <source>
        <dbReference type="Proteomes" id="UP000540506"/>
    </source>
</evidence>
<protein>
    <submittedName>
        <fullName evidence="1">Uncharacterized protein</fullName>
    </submittedName>
</protein>
<dbReference type="GO" id="GO:0016705">
    <property type="term" value="F:oxidoreductase activity, acting on paired donors, with incorporation or reduction of molecular oxygen"/>
    <property type="evidence" value="ECO:0007669"/>
    <property type="project" value="InterPro"/>
</dbReference>
<keyword evidence="2" id="KW-1185">Reference proteome</keyword>
<dbReference type="EMBL" id="JACHJV010000003">
    <property type="protein sequence ID" value="MBB4928933.1"/>
    <property type="molecule type" value="Genomic_DNA"/>
</dbReference>
<dbReference type="InterPro" id="IPR036661">
    <property type="entry name" value="Luciferase-like_sf"/>
</dbReference>
<dbReference type="AlphaFoldDB" id="A0A7W7W094"/>
<evidence type="ECO:0000313" key="1">
    <source>
        <dbReference type="EMBL" id="MBB4928933.1"/>
    </source>
</evidence>
<dbReference type="SUPFAM" id="SSF51679">
    <property type="entry name" value="Bacterial luciferase-like"/>
    <property type="match status" value="1"/>
</dbReference>
<gene>
    <name evidence="1" type="ORF">FHR34_008030</name>
</gene>
<proteinExistence type="predicted"/>
<reference evidence="1 2" key="1">
    <citation type="submission" date="2020-08" db="EMBL/GenBank/DDBJ databases">
        <title>Sequencing the genomes of 1000 actinobacteria strains.</title>
        <authorList>
            <person name="Klenk H.-P."/>
        </authorList>
    </citation>
    <scope>NUCLEOTIDE SEQUENCE [LARGE SCALE GENOMIC DNA]</scope>
    <source>
        <strain evidence="1 2">DSM 41654</strain>
    </source>
</reference>
<comment type="caution">
    <text evidence="1">The sequence shown here is derived from an EMBL/GenBank/DDBJ whole genome shotgun (WGS) entry which is preliminary data.</text>
</comment>
<dbReference type="Proteomes" id="UP000540506">
    <property type="component" value="Unassembled WGS sequence"/>
</dbReference>
<organism evidence="1 2">
    <name type="scientific">Kitasatospora kifunensis</name>
    <name type="common">Streptomyces kifunensis</name>
    <dbReference type="NCBI Taxonomy" id="58351"/>
    <lineage>
        <taxon>Bacteria</taxon>
        <taxon>Bacillati</taxon>
        <taxon>Actinomycetota</taxon>
        <taxon>Actinomycetes</taxon>
        <taxon>Kitasatosporales</taxon>
        <taxon>Streptomycetaceae</taxon>
        <taxon>Kitasatospora</taxon>
    </lineage>
</organism>
<name>A0A7W7W094_KITKI</name>